<evidence type="ECO:0000259" key="6">
    <source>
        <dbReference type="PROSITE" id="PS50110"/>
    </source>
</evidence>
<dbReference type="RefSeq" id="WP_188567508.1">
    <property type="nucleotide sequence ID" value="NZ_BMED01000003.1"/>
</dbReference>
<dbReference type="GO" id="GO:0000160">
    <property type="term" value="P:phosphorelay signal transduction system"/>
    <property type="evidence" value="ECO:0007669"/>
    <property type="project" value="InterPro"/>
</dbReference>
<keyword evidence="3" id="KW-0804">Transcription</keyword>
<evidence type="ECO:0000256" key="1">
    <source>
        <dbReference type="ARBA" id="ARBA00023015"/>
    </source>
</evidence>
<dbReference type="PRINTS" id="PR00038">
    <property type="entry name" value="HTHLUXR"/>
</dbReference>
<gene>
    <name evidence="7" type="ORF">GCM10011396_36650</name>
</gene>
<proteinExistence type="predicted"/>
<dbReference type="PROSITE" id="PS50043">
    <property type="entry name" value="HTH_LUXR_2"/>
    <property type="match status" value="1"/>
</dbReference>
<feature type="domain" description="HTH luxR-type" evidence="5">
    <location>
        <begin position="136"/>
        <end position="201"/>
    </location>
</feature>
<sequence length="212" mass="23522">MEQLKEMVYIVDDDYRVRESLSALLQAYGKNVELFSSGQEFLQYQRQDDCACLLLDLSLPNMSGLEVQQQAMSRAALPVIFITGRGDVPSSVQAMKGGAIDFLTKPLDEVSLLAAIDAALAKERLLRSEQNEQAQLRSLYRTLTPREQQVLSLLVKGMLNKQAAGCLGITEYTVQVHRGHIMKKLRTKSFAALVQLASRLPIDLIPSPTNNA</sequence>
<protein>
    <submittedName>
        <fullName evidence="7">DNA-binding response regulator</fullName>
    </submittedName>
</protein>
<dbReference type="InterPro" id="IPR001789">
    <property type="entry name" value="Sig_transdc_resp-reg_receiver"/>
</dbReference>
<evidence type="ECO:0000313" key="7">
    <source>
        <dbReference type="EMBL" id="GGC85984.1"/>
    </source>
</evidence>
<dbReference type="Gene3D" id="1.10.10.10">
    <property type="entry name" value="Winged helix-like DNA-binding domain superfamily/Winged helix DNA-binding domain"/>
    <property type="match status" value="1"/>
</dbReference>
<dbReference type="PROSITE" id="PS50110">
    <property type="entry name" value="RESPONSE_REGULATORY"/>
    <property type="match status" value="1"/>
</dbReference>
<dbReference type="SUPFAM" id="SSF52172">
    <property type="entry name" value="CheY-like"/>
    <property type="match status" value="1"/>
</dbReference>
<evidence type="ECO:0000256" key="4">
    <source>
        <dbReference type="PROSITE-ProRule" id="PRU00169"/>
    </source>
</evidence>
<accession>A0A916XM87</accession>
<dbReference type="EMBL" id="BMED01000003">
    <property type="protein sequence ID" value="GGC85984.1"/>
    <property type="molecule type" value="Genomic_DNA"/>
</dbReference>
<name>A0A916XM87_9BURK</name>
<comment type="caution">
    <text evidence="7">The sequence shown here is derived from an EMBL/GenBank/DDBJ whole genome shotgun (WGS) entry which is preliminary data.</text>
</comment>
<dbReference type="PANTHER" id="PTHR44688">
    <property type="entry name" value="DNA-BINDING TRANSCRIPTIONAL ACTIVATOR DEVR_DOSR"/>
    <property type="match status" value="1"/>
</dbReference>
<keyword evidence="1" id="KW-0805">Transcription regulation</keyword>
<dbReference type="InterPro" id="IPR011006">
    <property type="entry name" value="CheY-like_superfamily"/>
</dbReference>
<dbReference type="Proteomes" id="UP000637423">
    <property type="component" value="Unassembled WGS sequence"/>
</dbReference>
<evidence type="ECO:0000313" key="8">
    <source>
        <dbReference type="Proteomes" id="UP000637423"/>
    </source>
</evidence>
<dbReference type="InterPro" id="IPR000792">
    <property type="entry name" value="Tscrpt_reg_LuxR_C"/>
</dbReference>
<dbReference type="SMART" id="SM00448">
    <property type="entry name" value="REC"/>
    <property type="match status" value="1"/>
</dbReference>
<feature type="domain" description="Response regulatory" evidence="6">
    <location>
        <begin position="7"/>
        <end position="120"/>
    </location>
</feature>
<feature type="modified residue" description="4-aspartylphosphate" evidence="4">
    <location>
        <position position="56"/>
    </location>
</feature>
<evidence type="ECO:0000259" key="5">
    <source>
        <dbReference type="PROSITE" id="PS50043"/>
    </source>
</evidence>
<keyword evidence="8" id="KW-1185">Reference proteome</keyword>
<dbReference type="AlphaFoldDB" id="A0A916XM87"/>
<reference evidence="7" key="2">
    <citation type="submission" date="2020-09" db="EMBL/GenBank/DDBJ databases">
        <authorList>
            <person name="Sun Q."/>
            <person name="Zhou Y."/>
        </authorList>
    </citation>
    <scope>NUCLEOTIDE SEQUENCE</scope>
    <source>
        <strain evidence="7">CGMCC 1.10998</strain>
    </source>
</reference>
<dbReference type="CDD" id="cd06170">
    <property type="entry name" value="LuxR_C_like"/>
    <property type="match status" value="1"/>
</dbReference>
<dbReference type="GO" id="GO:0003677">
    <property type="term" value="F:DNA binding"/>
    <property type="evidence" value="ECO:0007669"/>
    <property type="project" value="UniProtKB-KW"/>
</dbReference>
<dbReference type="PANTHER" id="PTHR44688:SF16">
    <property type="entry name" value="DNA-BINDING TRANSCRIPTIONAL ACTIVATOR DEVR_DOSR"/>
    <property type="match status" value="1"/>
</dbReference>
<dbReference type="GO" id="GO:0006355">
    <property type="term" value="P:regulation of DNA-templated transcription"/>
    <property type="evidence" value="ECO:0007669"/>
    <property type="project" value="InterPro"/>
</dbReference>
<dbReference type="Gene3D" id="3.40.50.2300">
    <property type="match status" value="1"/>
</dbReference>
<dbReference type="InterPro" id="IPR036388">
    <property type="entry name" value="WH-like_DNA-bd_sf"/>
</dbReference>
<organism evidence="7 8">
    <name type="scientific">Undibacterium terreum</name>
    <dbReference type="NCBI Taxonomy" id="1224302"/>
    <lineage>
        <taxon>Bacteria</taxon>
        <taxon>Pseudomonadati</taxon>
        <taxon>Pseudomonadota</taxon>
        <taxon>Betaproteobacteria</taxon>
        <taxon>Burkholderiales</taxon>
        <taxon>Oxalobacteraceae</taxon>
        <taxon>Undibacterium</taxon>
    </lineage>
</organism>
<keyword evidence="4" id="KW-0597">Phosphoprotein</keyword>
<dbReference type="Pfam" id="PF00072">
    <property type="entry name" value="Response_reg"/>
    <property type="match status" value="1"/>
</dbReference>
<reference evidence="7" key="1">
    <citation type="journal article" date="2014" name="Int. J. Syst. Evol. Microbiol.">
        <title>Complete genome sequence of Corynebacterium casei LMG S-19264T (=DSM 44701T), isolated from a smear-ripened cheese.</title>
        <authorList>
            <consortium name="US DOE Joint Genome Institute (JGI-PGF)"/>
            <person name="Walter F."/>
            <person name="Albersmeier A."/>
            <person name="Kalinowski J."/>
            <person name="Ruckert C."/>
        </authorList>
    </citation>
    <scope>NUCLEOTIDE SEQUENCE</scope>
    <source>
        <strain evidence="7">CGMCC 1.10998</strain>
    </source>
</reference>
<dbReference type="Pfam" id="PF00196">
    <property type="entry name" value="GerE"/>
    <property type="match status" value="1"/>
</dbReference>
<dbReference type="SUPFAM" id="SSF46894">
    <property type="entry name" value="C-terminal effector domain of the bipartite response regulators"/>
    <property type="match status" value="1"/>
</dbReference>
<evidence type="ECO:0000256" key="3">
    <source>
        <dbReference type="ARBA" id="ARBA00023163"/>
    </source>
</evidence>
<keyword evidence="2 7" id="KW-0238">DNA-binding</keyword>
<dbReference type="SMART" id="SM00421">
    <property type="entry name" value="HTH_LUXR"/>
    <property type="match status" value="1"/>
</dbReference>
<evidence type="ECO:0000256" key="2">
    <source>
        <dbReference type="ARBA" id="ARBA00023125"/>
    </source>
</evidence>
<dbReference type="InterPro" id="IPR016032">
    <property type="entry name" value="Sig_transdc_resp-reg_C-effctor"/>
</dbReference>